<comment type="caution">
    <text evidence="3">The sequence shown here is derived from an EMBL/GenBank/DDBJ whole genome shotgun (WGS) entry which is preliminary data.</text>
</comment>
<dbReference type="Proteomes" id="UP000590740">
    <property type="component" value="Unassembled WGS sequence"/>
</dbReference>
<dbReference type="RefSeq" id="WP_184338546.1">
    <property type="nucleotide sequence ID" value="NZ_JACHIG010000002.1"/>
</dbReference>
<accession>A0A7W7Y967</accession>
<evidence type="ECO:0000313" key="3">
    <source>
        <dbReference type="EMBL" id="MBB5031605.1"/>
    </source>
</evidence>
<feature type="domain" description="SGNH hydrolase-type esterase" evidence="2">
    <location>
        <begin position="87"/>
        <end position="249"/>
    </location>
</feature>
<sequence>MSALEYPHQTDEPQKSGWPLTAEERAYIIDKPEHERRPGREVNQHLPQLWPVVPSAGYFGGDSWLKLHEAHVKTVRENQGPVDVLLVGDSITIQWGDSWRKHFPDLRAVNIGIGGDKTQNVLWRLDHGGVEGLEPKAIVLMIGNNNMFFTPETGVEAAAKGIEMCVKNLREKFPQAPLIVAKILPAHAPGAAFYEDIKKTNAALDALKLESDAKVRVLDLTAGFTNADGTLKKDLYTPDNIHLSPAGYAEYAAKLKPLLQAGAGN</sequence>
<organism evidence="3 4">
    <name type="scientific">Prosthecobacter vanneervenii</name>
    <dbReference type="NCBI Taxonomy" id="48466"/>
    <lineage>
        <taxon>Bacteria</taxon>
        <taxon>Pseudomonadati</taxon>
        <taxon>Verrucomicrobiota</taxon>
        <taxon>Verrucomicrobiia</taxon>
        <taxon>Verrucomicrobiales</taxon>
        <taxon>Verrucomicrobiaceae</taxon>
        <taxon>Prosthecobacter</taxon>
    </lineage>
</organism>
<name>A0A7W7Y967_9BACT</name>
<dbReference type="Pfam" id="PF13472">
    <property type="entry name" value="Lipase_GDSL_2"/>
    <property type="match status" value="1"/>
</dbReference>
<evidence type="ECO:0000313" key="4">
    <source>
        <dbReference type="Proteomes" id="UP000590740"/>
    </source>
</evidence>
<dbReference type="EMBL" id="JACHIG010000002">
    <property type="protein sequence ID" value="MBB5031605.1"/>
    <property type="molecule type" value="Genomic_DNA"/>
</dbReference>
<dbReference type="Gene3D" id="3.40.50.1110">
    <property type="entry name" value="SGNH hydrolase"/>
    <property type="match status" value="1"/>
</dbReference>
<gene>
    <name evidence="3" type="ORF">HNQ65_001173</name>
</gene>
<dbReference type="PANTHER" id="PTHR11852">
    <property type="entry name" value="PLATELET-ACTIVATING FACTOR ACETYLHYDROLASE"/>
    <property type="match status" value="1"/>
</dbReference>
<keyword evidence="4" id="KW-1185">Reference proteome</keyword>
<reference evidence="3 4" key="1">
    <citation type="submission" date="2020-08" db="EMBL/GenBank/DDBJ databases">
        <title>Genomic Encyclopedia of Type Strains, Phase IV (KMG-IV): sequencing the most valuable type-strain genomes for metagenomic binning, comparative biology and taxonomic classification.</title>
        <authorList>
            <person name="Goeker M."/>
        </authorList>
    </citation>
    <scope>NUCLEOTIDE SEQUENCE [LARGE SCALE GENOMIC DNA]</scope>
    <source>
        <strain evidence="3 4">DSM 12252</strain>
    </source>
</reference>
<evidence type="ECO:0000259" key="2">
    <source>
        <dbReference type="Pfam" id="PF13472"/>
    </source>
</evidence>
<dbReference type="GO" id="GO:0016788">
    <property type="term" value="F:hydrolase activity, acting on ester bonds"/>
    <property type="evidence" value="ECO:0007669"/>
    <property type="project" value="UniProtKB-ARBA"/>
</dbReference>
<dbReference type="PANTHER" id="PTHR11852:SF0">
    <property type="entry name" value="PLATELET-ACTIVATING FACTOR ACETYLHYDROLASE IB SUBUNIT BETA HOMOLOG"/>
    <property type="match status" value="1"/>
</dbReference>
<comment type="similarity">
    <text evidence="1">Belongs to the 'GDSL' lipolytic enzyme family. Platelet-activating factor acetylhydrolase IB beta/gamma subunits subfamily.</text>
</comment>
<proteinExistence type="inferred from homology"/>
<dbReference type="InterPro" id="IPR036514">
    <property type="entry name" value="SGNH_hydro_sf"/>
</dbReference>
<dbReference type="SUPFAM" id="SSF52266">
    <property type="entry name" value="SGNH hydrolase"/>
    <property type="match status" value="1"/>
</dbReference>
<evidence type="ECO:0000256" key="1">
    <source>
        <dbReference type="ARBA" id="ARBA00038184"/>
    </source>
</evidence>
<dbReference type="AlphaFoldDB" id="A0A7W7Y967"/>
<dbReference type="InterPro" id="IPR013830">
    <property type="entry name" value="SGNH_hydro"/>
</dbReference>
<protein>
    <submittedName>
        <fullName evidence="3">Lysophospholipase L1-like esterase</fullName>
    </submittedName>
</protein>